<dbReference type="Proteomes" id="UP000317715">
    <property type="component" value="Unassembled WGS sequence"/>
</dbReference>
<dbReference type="EMBL" id="BJMD01000010">
    <property type="protein sequence ID" value="GEB19124.1"/>
    <property type="molecule type" value="Genomic_DNA"/>
</dbReference>
<protein>
    <recommendedName>
        <fullName evidence="4">Lipoprotein</fullName>
    </recommendedName>
</protein>
<feature type="signal peptide" evidence="1">
    <location>
        <begin position="1"/>
        <end position="26"/>
    </location>
</feature>
<name>A0A4Y3NB35_PAEAU</name>
<accession>A0A4Y3NB35</accession>
<evidence type="ECO:0008006" key="4">
    <source>
        <dbReference type="Google" id="ProtNLM"/>
    </source>
</evidence>
<comment type="caution">
    <text evidence="2">The sequence shown here is derived from an EMBL/GenBank/DDBJ whole genome shotgun (WGS) entry which is preliminary data.</text>
</comment>
<reference evidence="2 3" key="1">
    <citation type="submission" date="2019-06" db="EMBL/GenBank/DDBJ databases">
        <title>Whole genome shotgun sequence of Paenarthrobacter aurescens NBRC 12136.</title>
        <authorList>
            <person name="Hosoyama A."/>
            <person name="Uohara A."/>
            <person name="Ohji S."/>
            <person name="Ichikawa N."/>
        </authorList>
    </citation>
    <scope>NUCLEOTIDE SEQUENCE [LARGE SCALE GENOMIC DNA]</scope>
    <source>
        <strain evidence="2 3">NBRC 12136</strain>
    </source>
</reference>
<evidence type="ECO:0000313" key="3">
    <source>
        <dbReference type="Proteomes" id="UP000317715"/>
    </source>
</evidence>
<sequence>MKLVLGTLGTAVVLAGAVAVSVQANATTPQDPGSQLRASMAEAHIGGYMGWWNSTPLDGSPLGPPDVVAVNTNTGTIVDYFNRAKADAGQQTLASDSTYQVAPDPTWPASSVVIIDTATDKVIDSFPVDEKGRVIYTLEDGTKFAG</sequence>
<proteinExistence type="predicted"/>
<keyword evidence="3" id="KW-1185">Reference proteome</keyword>
<gene>
    <name evidence="2" type="ORF">AAU01_18790</name>
</gene>
<organism evidence="2 3">
    <name type="scientific">Paenarthrobacter aurescens</name>
    <name type="common">Arthrobacter aurescens</name>
    <dbReference type="NCBI Taxonomy" id="43663"/>
    <lineage>
        <taxon>Bacteria</taxon>
        <taxon>Bacillati</taxon>
        <taxon>Actinomycetota</taxon>
        <taxon>Actinomycetes</taxon>
        <taxon>Micrococcales</taxon>
        <taxon>Micrococcaceae</taxon>
        <taxon>Paenarthrobacter</taxon>
    </lineage>
</organism>
<evidence type="ECO:0000256" key="1">
    <source>
        <dbReference type="SAM" id="SignalP"/>
    </source>
</evidence>
<feature type="chain" id="PRO_5021303358" description="Lipoprotein" evidence="1">
    <location>
        <begin position="27"/>
        <end position="146"/>
    </location>
</feature>
<dbReference type="AlphaFoldDB" id="A0A4Y3NB35"/>
<keyword evidence="1" id="KW-0732">Signal</keyword>
<evidence type="ECO:0000313" key="2">
    <source>
        <dbReference type="EMBL" id="GEB19124.1"/>
    </source>
</evidence>